<feature type="transmembrane region" description="Helical" evidence="5">
    <location>
        <begin position="16"/>
        <end position="37"/>
    </location>
</feature>
<dbReference type="Pfam" id="PF00015">
    <property type="entry name" value="MCPsignal"/>
    <property type="match status" value="1"/>
</dbReference>
<protein>
    <submittedName>
        <fullName evidence="8">Methyl-accepting chemotaxis protein</fullName>
    </submittedName>
</protein>
<feature type="domain" description="Methyl-accepting transducer" evidence="6">
    <location>
        <begin position="379"/>
        <end position="615"/>
    </location>
</feature>
<dbReference type="SMART" id="SM00283">
    <property type="entry name" value="MA"/>
    <property type="match status" value="1"/>
</dbReference>
<evidence type="ECO:0000259" key="7">
    <source>
        <dbReference type="PROSITE" id="PS51753"/>
    </source>
</evidence>
<dbReference type="InterPro" id="IPR032255">
    <property type="entry name" value="HBM"/>
</dbReference>
<dbReference type="PANTHER" id="PTHR32089">
    <property type="entry name" value="METHYL-ACCEPTING CHEMOTAXIS PROTEIN MCPB"/>
    <property type="match status" value="1"/>
</dbReference>
<sequence length="651" mass="71533">MFSFLSNLTLNKQLRVSFLFLLILTMCVSFFGVYGLYQTDKGFNSYRSLAIETNLAGRMQANLLYARISVIKYFSDQDPQIVNQYNKRMDNLNRFFDDAAEIVVDERRVQLTTESKTLLTQYDDAFGEVRRLIKSRNEIVNQKLNVVGASLTAEFGKFLGKVREEGDPKKLLIAIELEDYLYAGRLSVIKYLVSNQTSDIELARLNLSDKLKPGLSHLTGSYPEFSDDISQVEALLTKYLVSLEEINDTITRRNRIIDSELNVIGAKIADNLESMKLSVKSHQDEIGPQLTQTTDAILNTVIVVSALAVILGGILSFVLPGVIRKPIGGEPEEINIIANNIANGDFTQNLDASNATGIYSSISVMSKNLKETIHGVVEIGNKLDSQSTYTADIANNTRGDAVIQKDTSAQIATALNEMTYSINEVVKLSENSAESTRDANQSTVEGLEYVARMVVAIERLSDIVKGTKEDIQVLEKSSETIGAVVDVIGGISEQTNLLALNAAIEAARAGEQGRGFAVVADEVRSLAQRTQESTDEIKTMIDGLRTSTNRVVVGINDSALEAEKTVEISGETKNSLDVIREKVSLINDMNSQVAVSVNQQSAVCEDINRNITALVDATQNTEDRALKSVDASVDMKDMSSELKKLVEGFRV</sequence>
<dbReference type="Proteomes" id="UP000294656">
    <property type="component" value="Unassembled WGS sequence"/>
</dbReference>
<dbReference type="GO" id="GO:0007165">
    <property type="term" value="P:signal transduction"/>
    <property type="evidence" value="ECO:0007669"/>
    <property type="project" value="UniProtKB-KW"/>
</dbReference>
<evidence type="ECO:0000256" key="1">
    <source>
        <dbReference type="ARBA" id="ARBA00004370"/>
    </source>
</evidence>
<evidence type="ECO:0000256" key="2">
    <source>
        <dbReference type="ARBA" id="ARBA00023224"/>
    </source>
</evidence>
<keyword evidence="5" id="KW-1133">Transmembrane helix</keyword>
<dbReference type="AlphaFoldDB" id="A0A4R6M755"/>
<keyword evidence="5" id="KW-0472">Membrane</keyword>
<evidence type="ECO:0000256" key="5">
    <source>
        <dbReference type="SAM" id="Phobius"/>
    </source>
</evidence>
<dbReference type="InterPro" id="IPR024478">
    <property type="entry name" value="HlyB_4HB_MCP"/>
</dbReference>
<keyword evidence="5" id="KW-0812">Transmembrane</keyword>
<dbReference type="GO" id="GO:0006935">
    <property type="term" value="P:chemotaxis"/>
    <property type="evidence" value="ECO:0007669"/>
    <property type="project" value="UniProtKB-ARBA"/>
</dbReference>
<proteinExistence type="inferred from homology"/>
<keyword evidence="2 4" id="KW-0807">Transducer</keyword>
<dbReference type="SMART" id="SM01358">
    <property type="entry name" value="HBM"/>
    <property type="match status" value="1"/>
</dbReference>
<dbReference type="SUPFAM" id="SSF58104">
    <property type="entry name" value="Methyl-accepting chemotaxis protein (MCP) signaling domain"/>
    <property type="match status" value="1"/>
</dbReference>
<evidence type="ECO:0000256" key="3">
    <source>
        <dbReference type="ARBA" id="ARBA00029447"/>
    </source>
</evidence>
<gene>
    <name evidence="8" type="ORF">DFP79_2739</name>
</gene>
<comment type="similarity">
    <text evidence="3">Belongs to the methyl-accepting chemotaxis (MCP) protein family.</text>
</comment>
<dbReference type="OrthoDB" id="9795078at2"/>
<dbReference type="InterPro" id="IPR004089">
    <property type="entry name" value="MCPsignal_dom"/>
</dbReference>
<dbReference type="GO" id="GO:0016020">
    <property type="term" value="C:membrane"/>
    <property type="evidence" value="ECO:0007669"/>
    <property type="project" value="UniProtKB-SubCell"/>
</dbReference>
<dbReference type="PANTHER" id="PTHR32089:SF120">
    <property type="entry name" value="METHYL-ACCEPTING CHEMOTAXIS PROTEIN TLPQ"/>
    <property type="match status" value="1"/>
</dbReference>
<feature type="transmembrane region" description="Helical" evidence="5">
    <location>
        <begin position="296"/>
        <end position="319"/>
    </location>
</feature>
<evidence type="ECO:0000313" key="9">
    <source>
        <dbReference type="Proteomes" id="UP000294656"/>
    </source>
</evidence>
<comment type="caution">
    <text evidence="8">The sequence shown here is derived from an EMBL/GenBank/DDBJ whole genome shotgun (WGS) entry which is preliminary data.</text>
</comment>
<dbReference type="FunFam" id="1.10.287.950:FF:000001">
    <property type="entry name" value="Methyl-accepting chemotaxis sensory transducer"/>
    <property type="match status" value="1"/>
</dbReference>
<feature type="domain" description="HBM" evidence="7">
    <location>
        <begin position="48"/>
        <end position="287"/>
    </location>
</feature>
<comment type="subcellular location">
    <subcellularLocation>
        <location evidence="1">Membrane</location>
    </subcellularLocation>
</comment>
<keyword evidence="9" id="KW-1185">Reference proteome</keyword>
<organism evidence="8 9">
    <name type="scientific">Marinomonas balearica</name>
    <dbReference type="NCBI Taxonomy" id="491947"/>
    <lineage>
        <taxon>Bacteria</taxon>
        <taxon>Pseudomonadati</taxon>
        <taxon>Pseudomonadota</taxon>
        <taxon>Gammaproteobacteria</taxon>
        <taxon>Oceanospirillales</taxon>
        <taxon>Oceanospirillaceae</taxon>
        <taxon>Marinomonas</taxon>
    </lineage>
</organism>
<reference evidence="8 9" key="1">
    <citation type="submission" date="2019-03" db="EMBL/GenBank/DDBJ databases">
        <title>Genomic Encyclopedia of Type Strains, Phase III (KMG-III): the genomes of soil and plant-associated and newly described type strains.</title>
        <authorList>
            <person name="Whitman W."/>
        </authorList>
    </citation>
    <scope>NUCLEOTIDE SEQUENCE [LARGE SCALE GENOMIC DNA]</scope>
    <source>
        <strain evidence="8 9">CECT 7378</strain>
    </source>
</reference>
<name>A0A4R6M755_9GAMM</name>
<evidence type="ECO:0000313" key="8">
    <source>
        <dbReference type="EMBL" id="TDO96966.1"/>
    </source>
</evidence>
<dbReference type="Pfam" id="PF12729">
    <property type="entry name" value="4HB_MCP_1"/>
    <property type="match status" value="1"/>
</dbReference>
<dbReference type="PROSITE" id="PS50111">
    <property type="entry name" value="CHEMOTAXIS_TRANSDUC_2"/>
    <property type="match status" value="1"/>
</dbReference>
<evidence type="ECO:0000256" key="4">
    <source>
        <dbReference type="PROSITE-ProRule" id="PRU00284"/>
    </source>
</evidence>
<dbReference type="CDD" id="cd11386">
    <property type="entry name" value="MCP_signal"/>
    <property type="match status" value="1"/>
</dbReference>
<evidence type="ECO:0000259" key="6">
    <source>
        <dbReference type="PROSITE" id="PS50111"/>
    </source>
</evidence>
<accession>A0A4R6M755</accession>
<dbReference type="Gene3D" id="1.10.287.950">
    <property type="entry name" value="Methyl-accepting chemotaxis protein"/>
    <property type="match status" value="1"/>
</dbReference>
<dbReference type="EMBL" id="SNXC01000013">
    <property type="protein sequence ID" value="TDO96966.1"/>
    <property type="molecule type" value="Genomic_DNA"/>
</dbReference>
<dbReference type="PROSITE" id="PS51753">
    <property type="entry name" value="HBM"/>
    <property type="match status" value="1"/>
</dbReference>
<dbReference type="RefSeq" id="WP_133504457.1">
    <property type="nucleotide sequence ID" value="NZ_SNXC01000013.1"/>
</dbReference>